<accession>A0A0C3BF36</accession>
<protein>
    <recommendedName>
        <fullName evidence="6">G-patch domain-containing protein</fullName>
    </recommendedName>
</protein>
<dbReference type="InterPro" id="IPR008984">
    <property type="entry name" value="SMAD_FHA_dom_sf"/>
</dbReference>
<dbReference type="Proteomes" id="UP000054166">
    <property type="component" value="Unassembled WGS sequence"/>
</dbReference>
<reference evidence="5" key="2">
    <citation type="submission" date="2015-01" db="EMBL/GenBank/DDBJ databases">
        <title>Evolutionary Origins and Diversification of the Mycorrhizal Mutualists.</title>
        <authorList>
            <consortium name="DOE Joint Genome Institute"/>
            <consortium name="Mycorrhizal Genomics Consortium"/>
            <person name="Kohler A."/>
            <person name="Kuo A."/>
            <person name="Nagy L.G."/>
            <person name="Floudas D."/>
            <person name="Copeland A."/>
            <person name="Barry K.W."/>
            <person name="Cichocki N."/>
            <person name="Veneault-Fourrey C."/>
            <person name="LaButti K."/>
            <person name="Lindquist E.A."/>
            <person name="Lipzen A."/>
            <person name="Lundell T."/>
            <person name="Morin E."/>
            <person name="Murat C."/>
            <person name="Riley R."/>
            <person name="Ohm R."/>
            <person name="Sun H."/>
            <person name="Tunlid A."/>
            <person name="Henrissat B."/>
            <person name="Grigoriev I.V."/>
            <person name="Hibbett D.S."/>
            <person name="Martin F."/>
        </authorList>
    </citation>
    <scope>NUCLEOTIDE SEQUENCE [LARGE SCALE GENOMIC DNA]</scope>
    <source>
        <strain evidence="5">F 1598</strain>
    </source>
</reference>
<dbReference type="InterPro" id="IPR000253">
    <property type="entry name" value="FHA_dom"/>
</dbReference>
<feature type="region of interest" description="Disordered" evidence="1">
    <location>
        <begin position="217"/>
        <end position="236"/>
    </location>
</feature>
<keyword evidence="5" id="KW-1185">Reference proteome</keyword>
<feature type="domain" description="FHA" evidence="2">
    <location>
        <begin position="85"/>
        <end position="142"/>
    </location>
</feature>
<dbReference type="SMART" id="SM00240">
    <property type="entry name" value="FHA"/>
    <property type="match status" value="1"/>
</dbReference>
<evidence type="ECO:0000259" key="3">
    <source>
        <dbReference type="PROSITE" id="PS50174"/>
    </source>
</evidence>
<feature type="compositionally biased region" description="Pro residues" evidence="1">
    <location>
        <begin position="318"/>
        <end position="337"/>
    </location>
</feature>
<organism evidence="4 5">
    <name type="scientific">Piloderma croceum (strain F 1598)</name>
    <dbReference type="NCBI Taxonomy" id="765440"/>
    <lineage>
        <taxon>Eukaryota</taxon>
        <taxon>Fungi</taxon>
        <taxon>Dikarya</taxon>
        <taxon>Basidiomycota</taxon>
        <taxon>Agaricomycotina</taxon>
        <taxon>Agaricomycetes</taxon>
        <taxon>Agaricomycetidae</taxon>
        <taxon>Atheliales</taxon>
        <taxon>Atheliaceae</taxon>
        <taxon>Piloderma</taxon>
    </lineage>
</organism>
<proteinExistence type="predicted"/>
<evidence type="ECO:0000313" key="5">
    <source>
        <dbReference type="Proteomes" id="UP000054166"/>
    </source>
</evidence>
<feature type="compositionally biased region" description="Basic and acidic residues" evidence="1">
    <location>
        <begin position="217"/>
        <end position="229"/>
    </location>
</feature>
<feature type="region of interest" description="Disordered" evidence="1">
    <location>
        <begin position="1"/>
        <end position="30"/>
    </location>
</feature>
<dbReference type="SUPFAM" id="SSF49879">
    <property type="entry name" value="SMAD/FHA domain"/>
    <property type="match status" value="1"/>
</dbReference>
<dbReference type="InterPro" id="IPR000467">
    <property type="entry name" value="G_patch_dom"/>
</dbReference>
<gene>
    <name evidence="4" type="ORF">PILCRDRAFT_817743</name>
</gene>
<sequence length="426" mass="46522">MEDGELRDGTPSSGDTYDPAFEWPGPGESSTYVAEEMYDIDRYTPPRPKPKPRPSAMTTLRLLVTQTSILPRKQKLVIPDDYTELQFGRDVAPPGTETPRIRLKEMEVSKVHATIFWDKERQSWAIVDMGSKHGTFVKSVVIKAGRVSLDLRSGEDMRGARLSPPRVASVPRRLHHLDAVTIGNTTFVVHTHEEQNGCVGCAAGSAHEVPLFSVSKQDRENLKRSRDAAGIDYATTPSARDPKKALTMLKRSLLTRHDVGSTSTAEPVDSVYVDRSARRRAMHPGLHPDTPGVPNPRSDLPAVAYEPYQTLVTRTNTLPPPPPPPPVVEPPPQPPAPLPDTNIGHRLLMKQGWQPGTSLGLPDESSSGGLVEPIQVSANAHRAGLGMPAQAQRPGGSGAGAVSAVRYGDWREDGRQRRWHGVRARG</sequence>
<dbReference type="EMBL" id="KN832986">
    <property type="protein sequence ID" value="KIM84918.1"/>
    <property type="molecule type" value="Genomic_DNA"/>
</dbReference>
<dbReference type="InterPro" id="IPR053027">
    <property type="entry name" value="AGGF1"/>
</dbReference>
<dbReference type="AlphaFoldDB" id="A0A0C3BF36"/>
<dbReference type="HOGENOM" id="CLU_056034_0_0_1"/>
<evidence type="ECO:0000259" key="2">
    <source>
        <dbReference type="PROSITE" id="PS50006"/>
    </source>
</evidence>
<dbReference type="PANTHER" id="PTHR23106:SF24">
    <property type="entry name" value="ANGIOGENIC FACTOR WITH G PATCH AND FHA DOMAINS 1"/>
    <property type="match status" value="1"/>
</dbReference>
<dbReference type="SMART" id="SM00443">
    <property type="entry name" value="G_patch"/>
    <property type="match status" value="1"/>
</dbReference>
<feature type="domain" description="G-patch" evidence="3">
    <location>
        <begin position="340"/>
        <end position="390"/>
    </location>
</feature>
<dbReference type="GO" id="GO:0003676">
    <property type="term" value="F:nucleic acid binding"/>
    <property type="evidence" value="ECO:0007669"/>
    <property type="project" value="InterPro"/>
</dbReference>
<feature type="region of interest" description="Disordered" evidence="1">
    <location>
        <begin position="381"/>
        <end position="402"/>
    </location>
</feature>
<dbReference type="STRING" id="765440.A0A0C3BF36"/>
<dbReference type="Gene3D" id="2.60.200.20">
    <property type="match status" value="1"/>
</dbReference>
<dbReference type="InParanoid" id="A0A0C3BF36"/>
<feature type="region of interest" description="Disordered" evidence="1">
    <location>
        <begin position="313"/>
        <end position="337"/>
    </location>
</feature>
<reference evidence="4 5" key="1">
    <citation type="submission" date="2014-04" db="EMBL/GenBank/DDBJ databases">
        <authorList>
            <consortium name="DOE Joint Genome Institute"/>
            <person name="Kuo A."/>
            <person name="Tarkka M."/>
            <person name="Buscot F."/>
            <person name="Kohler A."/>
            <person name="Nagy L.G."/>
            <person name="Floudas D."/>
            <person name="Copeland A."/>
            <person name="Barry K.W."/>
            <person name="Cichocki N."/>
            <person name="Veneault-Fourrey C."/>
            <person name="LaButti K."/>
            <person name="Lindquist E.A."/>
            <person name="Lipzen A."/>
            <person name="Lundell T."/>
            <person name="Morin E."/>
            <person name="Murat C."/>
            <person name="Sun H."/>
            <person name="Tunlid A."/>
            <person name="Henrissat B."/>
            <person name="Grigoriev I.V."/>
            <person name="Hibbett D.S."/>
            <person name="Martin F."/>
            <person name="Nordberg H.P."/>
            <person name="Cantor M.N."/>
            <person name="Hua S.X."/>
        </authorList>
    </citation>
    <scope>NUCLEOTIDE SEQUENCE [LARGE SCALE GENOMIC DNA]</scope>
    <source>
        <strain evidence="4 5">F 1598</strain>
    </source>
</reference>
<feature type="region of interest" description="Disordered" evidence="1">
    <location>
        <begin position="282"/>
        <end position="301"/>
    </location>
</feature>
<dbReference type="PROSITE" id="PS50006">
    <property type="entry name" value="FHA_DOMAIN"/>
    <property type="match status" value="1"/>
</dbReference>
<dbReference type="OrthoDB" id="21470at2759"/>
<evidence type="ECO:0000313" key="4">
    <source>
        <dbReference type="EMBL" id="KIM84918.1"/>
    </source>
</evidence>
<evidence type="ECO:0000256" key="1">
    <source>
        <dbReference type="SAM" id="MobiDB-lite"/>
    </source>
</evidence>
<dbReference type="PANTHER" id="PTHR23106">
    <property type="entry name" value="ANGIOGENIC FACTOR WITH G PATCH AND FHA DOMAINS 1"/>
    <property type="match status" value="1"/>
</dbReference>
<dbReference type="Pfam" id="PF01585">
    <property type="entry name" value="G-patch"/>
    <property type="match status" value="1"/>
</dbReference>
<dbReference type="Pfam" id="PF00498">
    <property type="entry name" value="FHA"/>
    <property type="match status" value="1"/>
</dbReference>
<dbReference type="PROSITE" id="PS50174">
    <property type="entry name" value="G_PATCH"/>
    <property type="match status" value="1"/>
</dbReference>
<evidence type="ECO:0008006" key="6">
    <source>
        <dbReference type="Google" id="ProtNLM"/>
    </source>
</evidence>
<name>A0A0C3BF36_PILCF</name>